<accession>L2GKD9</accession>
<dbReference type="RefSeq" id="XP_007605650.1">
    <property type="nucleotide sequence ID" value="XM_007605588.1"/>
</dbReference>
<dbReference type="EMBL" id="JH370276">
    <property type="protein sequence ID" value="ELA40757.1"/>
    <property type="molecule type" value="Genomic_DNA"/>
</dbReference>
<protein>
    <submittedName>
        <fullName evidence="1">Uncharacterized protein</fullName>
    </submittedName>
</protein>
<dbReference type="AlphaFoldDB" id="L2GKD9"/>
<dbReference type="HOGENOM" id="CLU_3263279_0_0_1"/>
<dbReference type="GeneID" id="19882915"/>
<dbReference type="Proteomes" id="UP000011082">
    <property type="component" value="Unassembled WGS sequence"/>
</dbReference>
<sequence>SLCLDRIYFEESLGCLMVWGAVHSAVMSHVSICFFVESSPKE</sequence>
<gene>
    <name evidence="1" type="ORF">VICG_02205</name>
</gene>
<keyword evidence="2" id="KW-1185">Reference proteome</keyword>
<organism evidence="1 2">
    <name type="scientific">Vittaforma corneae (strain ATCC 50505)</name>
    <name type="common">Microsporidian parasite</name>
    <name type="synonym">Nosema corneum</name>
    <dbReference type="NCBI Taxonomy" id="993615"/>
    <lineage>
        <taxon>Eukaryota</taxon>
        <taxon>Fungi</taxon>
        <taxon>Fungi incertae sedis</taxon>
        <taxon>Microsporidia</taxon>
        <taxon>Nosematidae</taxon>
        <taxon>Vittaforma</taxon>
    </lineage>
</organism>
<feature type="non-terminal residue" evidence="1">
    <location>
        <position position="1"/>
    </location>
</feature>
<proteinExistence type="predicted"/>
<name>L2GKD9_VITCO</name>
<dbReference type="VEuPathDB" id="MicrosporidiaDB:VICG_02205"/>
<evidence type="ECO:0000313" key="1">
    <source>
        <dbReference type="EMBL" id="ELA40757.1"/>
    </source>
</evidence>
<evidence type="ECO:0000313" key="2">
    <source>
        <dbReference type="Proteomes" id="UP000011082"/>
    </source>
</evidence>
<reference evidence="2" key="1">
    <citation type="submission" date="2011-05" db="EMBL/GenBank/DDBJ databases">
        <title>The genome sequence of Vittaforma corneae strain ATCC 50505.</title>
        <authorList>
            <consortium name="The Broad Institute Genome Sequencing Platform"/>
            <person name="Cuomo C."/>
            <person name="Didier E."/>
            <person name="Bowers L."/>
            <person name="Young S.K."/>
            <person name="Zeng Q."/>
            <person name="Gargeya S."/>
            <person name="Fitzgerald M."/>
            <person name="Haas B."/>
            <person name="Abouelleil A."/>
            <person name="Alvarado L."/>
            <person name="Arachchi H.M."/>
            <person name="Berlin A."/>
            <person name="Chapman S.B."/>
            <person name="Gearin G."/>
            <person name="Goldberg J."/>
            <person name="Griggs A."/>
            <person name="Gujja S."/>
            <person name="Hansen M."/>
            <person name="Heiman D."/>
            <person name="Howarth C."/>
            <person name="Larimer J."/>
            <person name="Lui A."/>
            <person name="MacDonald P.J.P."/>
            <person name="McCowen C."/>
            <person name="Montmayeur A."/>
            <person name="Murphy C."/>
            <person name="Neiman D."/>
            <person name="Pearson M."/>
            <person name="Priest M."/>
            <person name="Roberts A."/>
            <person name="Saif S."/>
            <person name="Shea T."/>
            <person name="Sisk P."/>
            <person name="Stolte C."/>
            <person name="Sykes S."/>
            <person name="Wortman J."/>
            <person name="Nusbaum C."/>
            <person name="Birren B."/>
        </authorList>
    </citation>
    <scope>NUCLEOTIDE SEQUENCE [LARGE SCALE GENOMIC DNA]</scope>
    <source>
        <strain evidence="2">ATCC 50505</strain>
    </source>
</reference>
<dbReference type="InParanoid" id="L2GKD9"/>